<accession>A0A7W7IR30</accession>
<feature type="signal peptide" evidence="1">
    <location>
        <begin position="1"/>
        <end position="18"/>
    </location>
</feature>
<keyword evidence="1" id="KW-0732">Signal</keyword>
<evidence type="ECO:0000313" key="2">
    <source>
        <dbReference type="EMBL" id="MBB4798959.1"/>
    </source>
</evidence>
<keyword evidence="3" id="KW-1185">Reference proteome</keyword>
<evidence type="ECO:0000313" key="3">
    <source>
        <dbReference type="Proteomes" id="UP000539957"/>
    </source>
</evidence>
<dbReference type="PROSITE" id="PS51257">
    <property type="entry name" value="PROKAR_LIPOPROTEIN"/>
    <property type="match status" value="1"/>
</dbReference>
<protein>
    <recommendedName>
        <fullName evidence="4">PRC-barrel domain-containing protein</fullName>
    </recommendedName>
</protein>
<comment type="caution">
    <text evidence="2">The sequence shown here is derived from an EMBL/GenBank/DDBJ whole genome shotgun (WGS) entry which is preliminary data.</text>
</comment>
<sequence>MKTLALTAVSAAALMALAACGDNRTDDVVQAPAPGAAPAPVTETRADLAATDAALAFGMSRKQLEDADLIAADNTDLGDVEVLVLDAAGKLTHLVVELDGPGDVKVQVPVDQVRGLARNNGADKDLTTDLTAQQLAALPRWTPPAQ</sequence>
<dbReference type="EMBL" id="JACHKY010000004">
    <property type="protein sequence ID" value="MBB4798959.1"/>
    <property type="molecule type" value="Genomic_DNA"/>
</dbReference>
<evidence type="ECO:0000256" key="1">
    <source>
        <dbReference type="SAM" id="SignalP"/>
    </source>
</evidence>
<dbReference type="SUPFAM" id="SSF50346">
    <property type="entry name" value="PRC-barrel domain"/>
    <property type="match status" value="1"/>
</dbReference>
<reference evidence="2 3" key="1">
    <citation type="submission" date="2020-08" db="EMBL/GenBank/DDBJ databases">
        <title>Functional genomics of gut bacteria from endangered species of beetles.</title>
        <authorList>
            <person name="Carlos-Shanley C."/>
        </authorList>
    </citation>
    <scope>NUCLEOTIDE SEQUENCE [LARGE SCALE GENOMIC DNA]</scope>
    <source>
        <strain evidence="2 3">S00123</strain>
    </source>
</reference>
<name>A0A7W7IR30_9CAUL</name>
<feature type="chain" id="PRO_5030524477" description="PRC-barrel domain-containing protein" evidence="1">
    <location>
        <begin position="19"/>
        <end position="146"/>
    </location>
</feature>
<dbReference type="RefSeq" id="WP_184271325.1">
    <property type="nucleotide sequence ID" value="NZ_JACHKY010000004.1"/>
</dbReference>
<dbReference type="InterPro" id="IPR011033">
    <property type="entry name" value="PRC_barrel-like_sf"/>
</dbReference>
<dbReference type="Gene3D" id="2.30.30.240">
    <property type="entry name" value="PRC-barrel domain"/>
    <property type="match status" value="1"/>
</dbReference>
<organism evidence="2 3">
    <name type="scientific">Brevundimonas bullata</name>
    <dbReference type="NCBI Taxonomy" id="13160"/>
    <lineage>
        <taxon>Bacteria</taxon>
        <taxon>Pseudomonadati</taxon>
        <taxon>Pseudomonadota</taxon>
        <taxon>Alphaproteobacteria</taxon>
        <taxon>Caulobacterales</taxon>
        <taxon>Caulobacteraceae</taxon>
        <taxon>Brevundimonas</taxon>
    </lineage>
</organism>
<gene>
    <name evidence="2" type="ORF">HNP32_002713</name>
</gene>
<dbReference type="AlphaFoldDB" id="A0A7W7IR30"/>
<proteinExistence type="predicted"/>
<evidence type="ECO:0008006" key="4">
    <source>
        <dbReference type="Google" id="ProtNLM"/>
    </source>
</evidence>
<dbReference type="Proteomes" id="UP000539957">
    <property type="component" value="Unassembled WGS sequence"/>
</dbReference>